<dbReference type="STRING" id="329884.A0A4U0XHZ5"/>
<gene>
    <name evidence="2" type="ORF">B0A55_04311</name>
</gene>
<evidence type="ECO:0000313" key="3">
    <source>
        <dbReference type="Proteomes" id="UP000309340"/>
    </source>
</evidence>
<reference evidence="2 3" key="1">
    <citation type="submission" date="2017-03" db="EMBL/GenBank/DDBJ databases">
        <title>Genomes of endolithic fungi from Antarctica.</title>
        <authorList>
            <person name="Coleine C."/>
            <person name="Masonjones S."/>
            <person name="Stajich J.E."/>
        </authorList>
    </citation>
    <scope>NUCLEOTIDE SEQUENCE [LARGE SCALE GENOMIC DNA]</scope>
    <source>
        <strain evidence="2 3">CCFEE 5184</strain>
    </source>
</reference>
<feature type="compositionally biased region" description="Basic and acidic residues" evidence="1">
    <location>
        <begin position="114"/>
        <end position="126"/>
    </location>
</feature>
<sequence length="126" mass="12852">MAGIVAGSIAGGWSPTVERGGIGGDGDGGSVRFGGGRERSKSDLSRRRRSDLSREVRGEVHPPETTTTTTTTGRMGNSLMVPGNAVEQLAGGLPPSQAVNTTPEFGLGPFGGKTSERKDVKGDSAP</sequence>
<evidence type="ECO:0000313" key="2">
    <source>
        <dbReference type="EMBL" id="TKA75767.1"/>
    </source>
</evidence>
<accession>A0A4U0XHZ5</accession>
<dbReference type="AlphaFoldDB" id="A0A4U0XHZ5"/>
<dbReference type="Proteomes" id="UP000309340">
    <property type="component" value="Unassembled WGS sequence"/>
</dbReference>
<feature type="compositionally biased region" description="Basic and acidic residues" evidence="1">
    <location>
        <begin position="35"/>
        <end position="62"/>
    </location>
</feature>
<evidence type="ECO:0000256" key="1">
    <source>
        <dbReference type="SAM" id="MobiDB-lite"/>
    </source>
</evidence>
<feature type="compositionally biased region" description="Gly residues" evidence="1">
    <location>
        <begin position="20"/>
        <end position="34"/>
    </location>
</feature>
<keyword evidence="3" id="KW-1185">Reference proteome</keyword>
<comment type="caution">
    <text evidence="2">The sequence shown here is derived from an EMBL/GenBank/DDBJ whole genome shotgun (WGS) entry which is preliminary data.</text>
</comment>
<feature type="region of interest" description="Disordered" evidence="1">
    <location>
        <begin position="1"/>
        <end position="126"/>
    </location>
</feature>
<dbReference type="EMBL" id="NAJQ01000183">
    <property type="protein sequence ID" value="TKA75767.1"/>
    <property type="molecule type" value="Genomic_DNA"/>
</dbReference>
<protein>
    <submittedName>
        <fullName evidence="2">Uncharacterized protein</fullName>
    </submittedName>
</protein>
<name>A0A4U0XHZ5_9PEZI</name>
<proteinExistence type="predicted"/>
<organism evidence="2 3">
    <name type="scientific">Friedmanniomyces simplex</name>
    <dbReference type="NCBI Taxonomy" id="329884"/>
    <lineage>
        <taxon>Eukaryota</taxon>
        <taxon>Fungi</taxon>
        <taxon>Dikarya</taxon>
        <taxon>Ascomycota</taxon>
        <taxon>Pezizomycotina</taxon>
        <taxon>Dothideomycetes</taxon>
        <taxon>Dothideomycetidae</taxon>
        <taxon>Mycosphaerellales</taxon>
        <taxon>Teratosphaeriaceae</taxon>
        <taxon>Friedmanniomyces</taxon>
    </lineage>
</organism>